<dbReference type="GO" id="GO:0004252">
    <property type="term" value="F:serine-type endopeptidase activity"/>
    <property type="evidence" value="ECO:0000318"/>
    <property type="project" value="GO_Central"/>
</dbReference>
<dbReference type="SUPFAM" id="SSF52096">
    <property type="entry name" value="ClpP/crotonase"/>
    <property type="match status" value="2"/>
</dbReference>
<dbReference type="KEGG" id="mtr:11422310"/>
<evidence type="ECO:0000256" key="3">
    <source>
        <dbReference type="ARBA" id="ARBA00022670"/>
    </source>
</evidence>
<dbReference type="GO" id="GO:0006465">
    <property type="term" value="P:signal peptide processing"/>
    <property type="evidence" value="ECO:0007669"/>
    <property type="project" value="InterPro"/>
</dbReference>
<feature type="active site" description="Nucleophile" evidence="7">
    <location>
        <position position="454"/>
    </location>
</feature>
<dbReference type="EnsemblPlants" id="AES65924">
    <property type="protein sequence ID" value="AES65924"/>
    <property type="gene ID" value="MTR_2g058970"/>
</dbReference>
<evidence type="ECO:0000256" key="1">
    <source>
        <dbReference type="ARBA" id="ARBA00004370"/>
    </source>
</evidence>
<dbReference type="CDD" id="cd07018">
    <property type="entry name" value="S49_SppA_67K_type"/>
    <property type="match status" value="1"/>
</dbReference>
<dbReference type="EMBL" id="PSQE01000002">
    <property type="protein sequence ID" value="RHN74218.1"/>
    <property type="molecule type" value="Genomic_DNA"/>
</dbReference>
<gene>
    <name evidence="11" type="primary">11422310</name>
    <name evidence="9" type="ordered locus">MTR_2g058970</name>
    <name evidence="10" type="ORF">MtrunA17_Chr2g0307851</name>
</gene>
<dbReference type="Proteomes" id="UP000002051">
    <property type="component" value="Chromosome 2"/>
</dbReference>
<dbReference type="Gramene" id="rna10241">
    <property type="protein sequence ID" value="RHN74218.1"/>
    <property type="gene ID" value="gene10241"/>
</dbReference>
<dbReference type="InterPro" id="IPR004634">
    <property type="entry name" value="Pept_S49_pIV"/>
</dbReference>
<sequence>MSTLLLPTPPHLTSLYRRNTLSSSSSSSSLQFHSRFSFSSFHSLPQTRSRRTCISIRAFDSSSDSKIEEKVVQEGEKVRIADEDYPSGEFEFEPITGWRNFVVKVRMFIAYPWERIRKGSVLTMKLRGEISDQVKSKFSPGLSLPQICENFLKAAYDPRISGVYLHIDSLDCGWGKVEEIRRHILNFKKSGKFVVAYLPTCQEKEYYLACACEEIYAPPSAYFSLFGLSVQASFIRGVLDKIGVEPQVERIGKYKSAGDQLARTSMSDENCEMLTALLDNIYTNWLDKVSSAKGKGREDIENFINEGVYQVDKLKEEGLISNLMYDDEVTDMLKKRLGVKKKKKLPTVDYRKYSRVSKWTVGISGGKKLIAIIRASGSISRVKGQLSLFSSGITAEEFIEKIRTVRESKKFKAAIIRIDSPGGDALASDLMWREIRLLAASKPVIASMADVAASGGYYMAMGTDAIVAESLTLTGSIGVVTGKFNLAKLYEKIGFNKEIISRGRYAELVSADQRSFRPDEAELFAKSAQNAYKQFRDKAALSRSMTVDKMEKVAQGRVWTGKDAASHGLVDAIGGLSRAIAIAKLKANIPQDEQVTVVEISSSSPSLPEILFGARSSLTGVESTLKELLQGLTFSDGVQARMDGISFRSLEGYPNDNPILSIIKDYLSSL</sequence>
<keyword evidence="5" id="KW-0720">Serine protease</keyword>
<organism evidence="9 12">
    <name type="scientific">Medicago truncatula</name>
    <name type="common">Barrel medic</name>
    <name type="synonym">Medicago tribuloides</name>
    <dbReference type="NCBI Taxonomy" id="3880"/>
    <lineage>
        <taxon>Eukaryota</taxon>
        <taxon>Viridiplantae</taxon>
        <taxon>Streptophyta</taxon>
        <taxon>Embryophyta</taxon>
        <taxon>Tracheophyta</taxon>
        <taxon>Spermatophyta</taxon>
        <taxon>Magnoliopsida</taxon>
        <taxon>eudicotyledons</taxon>
        <taxon>Gunneridae</taxon>
        <taxon>Pentapetalae</taxon>
        <taxon>rosids</taxon>
        <taxon>fabids</taxon>
        <taxon>Fabales</taxon>
        <taxon>Fabaceae</taxon>
        <taxon>Papilionoideae</taxon>
        <taxon>50 kb inversion clade</taxon>
        <taxon>NPAAA clade</taxon>
        <taxon>Hologalegina</taxon>
        <taxon>IRL clade</taxon>
        <taxon>Trifolieae</taxon>
        <taxon>Medicago</taxon>
    </lineage>
</organism>
<dbReference type="InterPro" id="IPR004635">
    <property type="entry name" value="Pept_S49_SppA"/>
</dbReference>
<dbReference type="CDD" id="cd07023">
    <property type="entry name" value="S49_Sppa_N_C"/>
    <property type="match status" value="1"/>
</dbReference>
<dbReference type="HOGENOM" id="CLU_008856_0_1_1"/>
<protein>
    <submittedName>
        <fullName evidence="10">Putative peptidase S49, protease IV, peptidase S49, SppA, ClpP/crotonase-like protein</fullName>
    </submittedName>
    <submittedName>
        <fullName evidence="9">Signal peptide peptidase A (SppA) 36 kDa type protein</fullName>
    </submittedName>
</protein>
<evidence type="ECO:0000313" key="10">
    <source>
        <dbReference type="EMBL" id="RHN74218.1"/>
    </source>
</evidence>
<evidence type="ECO:0000256" key="2">
    <source>
        <dbReference type="ARBA" id="ARBA00008683"/>
    </source>
</evidence>
<evidence type="ECO:0000313" key="12">
    <source>
        <dbReference type="Proteomes" id="UP000002051"/>
    </source>
</evidence>
<reference evidence="10" key="4">
    <citation type="journal article" date="2018" name="Nat. Plants">
        <title>Whole-genome landscape of Medicago truncatula symbiotic genes.</title>
        <authorList>
            <person name="Pecrix Y."/>
            <person name="Gamas P."/>
            <person name="Carrere S."/>
        </authorList>
    </citation>
    <scope>NUCLEOTIDE SEQUENCE</scope>
    <source>
        <tissue evidence="10">Leaves</tissue>
    </source>
</reference>
<dbReference type="NCBIfam" id="TIGR00706">
    <property type="entry name" value="SppA_dom"/>
    <property type="match status" value="1"/>
</dbReference>
<dbReference type="eggNOG" id="ENOG502QQH5">
    <property type="taxonomic scope" value="Eukaryota"/>
</dbReference>
<dbReference type="OMA" id="KGQYLYC"/>
<dbReference type="GO" id="GO:0009535">
    <property type="term" value="C:chloroplast thylakoid membrane"/>
    <property type="evidence" value="ECO:0000318"/>
    <property type="project" value="GO_Central"/>
</dbReference>
<feature type="active site" description="Proton donor/acceptor" evidence="7">
    <location>
        <position position="255"/>
    </location>
</feature>
<feature type="domain" description="Peptidase S49" evidence="8">
    <location>
        <begin position="187"/>
        <end position="339"/>
    </location>
</feature>
<name>G7ISZ4_MEDTR</name>
<dbReference type="Proteomes" id="UP000265566">
    <property type="component" value="Chromosome 2"/>
</dbReference>
<comment type="similarity">
    <text evidence="2">Belongs to the peptidase S49 family.</text>
</comment>
<dbReference type="AlphaFoldDB" id="G7ISZ4"/>
<dbReference type="Gene3D" id="3.90.226.10">
    <property type="entry name" value="2-enoyl-CoA Hydratase, Chain A, domain 1"/>
    <property type="match status" value="4"/>
</dbReference>
<dbReference type="PaxDb" id="3880-AES65924"/>
<keyword evidence="6" id="KW-0472">Membrane</keyword>
<proteinExistence type="inferred from homology"/>
<evidence type="ECO:0000259" key="8">
    <source>
        <dbReference type="Pfam" id="PF01343"/>
    </source>
</evidence>
<reference evidence="11" key="3">
    <citation type="submission" date="2015-04" db="UniProtKB">
        <authorList>
            <consortium name="EnsemblPlants"/>
        </authorList>
    </citation>
    <scope>IDENTIFICATION</scope>
    <source>
        <strain evidence="11">cv. Jemalong A17</strain>
    </source>
</reference>
<evidence type="ECO:0000256" key="7">
    <source>
        <dbReference type="PIRSR" id="PIRSR001217-1"/>
    </source>
</evidence>
<dbReference type="PANTHER" id="PTHR33209:SF1">
    <property type="entry name" value="PEPTIDASE S49 DOMAIN-CONTAINING PROTEIN"/>
    <property type="match status" value="1"/>
</dbReference>
<evidence type="ECO:0000256" key="5">
    <source>
        <dbReference type="ARBA" id="ARBA00022825"/>
    </source>
</evidence>
<dbReference type="PIRSF" id="PIRSF001217">
    <property type="entry name" value="Protease_4_SppA"/>
    <property type="match status" value="1"/>
</dbReference>
<keyword evidence="4" id="KW-0378">Hydrolase</keyword>
<dbReference type="PANTHER" id="PTHR33209">
    <property type="entry name" value="PROTEASE 4"/>
    <property type="match status" value="1"/>
</dbReference>
<evidence type="ECO:0000313" key="9">
    <source>
        <dbReference type="EMBL" id="AES65924.1"/>
    </source>
</evidence>
<comment type="subcellular location">
    <subcellularLocation>
        <location evidence="1">Membrane</location>
    </subcellularLocation>
</comment>
<dbReference type="InterPro" id="IPR029045">
    <property type="entry name" value="ClpP/crotonase-like_dom_sf"/>
</dbReference>
<evidence type="ECO:0000256" key="6">
    <source>
        <dbReference type="ARBA" id="ARBA00023136"/>
    </source>
</evidence>
<dbReference type="InterPro" id="IPR002142">
    <property type="entry name" value="Peptidase_S49"/>
</dbReference>
<dbReference type="InterPro" id="IPR047272">
    <property type="entry name" value="S49_SppA_C"/>
</dbReference>
<keyword evidence="12" id="KW-1185">Reference proteome</keyword>
<keyword evidence="3 10" id="KW-0645">Protease</keyword>
<dbReference type="Pfam" id="PF01343">
    <property type="entry name" value="Peptidase_S49"/>
    <property type="match status" value="2"/>
</dbReference>
<reference evidence="9 11" key="2">
    <citation type="journal article" date="2014" name="BMC Genomics">
        <title>An improved genome release (version Mt4.0) for the model legume Medicago truncatula.</title>
        <authorList>
            <person name="Tang H."/>
            <person name="Krishnakumar V."/>
            <person name="Bidwell S."/>
            <person name="Rosen B."/>
            <person name="Chan A."/>
            <person name="Zhou S."/>
            <person name="Gentzbittel L."/>
            <person name="Childs K.L."/>
            <person name="Yandell M."/>
            <person name="Gundlach H."/>
            <person name="Mayer K.F."/>
            <person name="Schwartz D.C."/>
            <person name="Town C.D."/>
        </authorList>
    </citation>
    <scope>GENOME REANNOTATION</scope>
    <source>
        <strain evidence="11">cv. Jemalong A17</strain>
    </source>
</reference>
<dbReference type="EMBL" id="CM001218">
    <property type="protein sequence ID" value="AES65924.1"/>
    <property type="molecule type" value="Genomic_DNA"/>
</dbReference>
<evidence type="ECO:0000313" key="11">
    <source>
        <dbReference type="EnsemblPlants" id="AES65924"/>
    </source>
</evidence>
<feature type="domain" description="Peptidase S49" evidence="8">
    <location>
        <begin position="438"/>
        <end position="588"/>
    </location>
</feature>
<accession>G7ISZ4</accession>
<reference evidence="9 11" key="1">
    <citation type="journal article" date="2011" name="Nature">
        <title>The Medicago genome provides insight into the evolution of rhizobial symbioses.</title>
        <authorList>
            <person name="Young N.D."/>
            <person name="Debelle F."/>
            <person name="Oldroyd G.E."/>
            <person name="Geurts R."/>
            <person name="Cannon S.B."/>
            <person name="Udvardi M.K."/>
            <person name="Benedito V.A."/>
            <person name="Mayer K.F."/>
            <person name="Gouzy J."/>
            <person name="Schoof H."/>
            <person name="Van de Peer Y."/>
            <person name="Proost S."/>
            <person name="Cook D.R."/>
            <person name="Meyers B.C."/>
            <person name="Spannagl M."/>
            <person name="Cheung F."/>
            <person name="De Mita S."/>
            <person name="Krishnakumar V."/>
            <person name="Gundlach H."/>
            <person name="Zhou S."/>
            <person name="Mudge J."/>
            <person name="Bharti A.K."/>
            <person name="Murray J.D."/>
            <person name="Naoumkina M.A."/>
            <person name="Rosen B."/>
            <person name="Silverstein K.A."/>
            <person name="Tang H."/>
            <person name="Rombauts S."/>
            <person name="Zhao P.X."/>
            <person name="Zhou P."/>
            <person name="Barbe V."/>
            <person name="Bardou P."/>
            <person name="Bechner M."/>
            <person name="Bellec A."/>
            <person name="Berger A."/>
            <person name="Berges H."/>
            <person name="Bidwell S."/>
            <person name="Bisseling T."/>
            <person name="Choisne N."/>
            <person name="Couloux A."/>
            <person name="Denny R."/>
            <person name="Deshpande S."/>
            <person name="Dai X."/>
            <person name="Doyle J.J."/>
            <person name="Dudez A.M."/>
            <person name="Farmer A.D."/>
            <person name="Fouteau S."/>
            <person name="Franken C."/>
            <person name="Gibelin C."/>
            <person name="Gish J."/>
            <person name="Goldstein S."/>
            <person name="Gonzalez A.J."/>
            <person name="Green P.J."/>
            <person name="Hallab A."/>
            <person name="Hartog M."/>
            <person name="Hua A."/>
            <person name="Humphray S.J."/>
            <person name="Jeong D.H."/>
            <person name="Jing Y."/>
            <person name="Jocker A."/>
            <person name="Kenton S.M."/>
            <person name="Kim D.J."/>
            <person name="Klee K."/>
            <person name="Lai H."/>
            <person name="Lang C."/>
            <person name="Lin S."/>
            <person name="Macmil S.L."/>
            <person name="Magdelenat G."/>
            <person name="Matthews L."/>
            <person name="McCorrison J."/>
            <person name="Monaghan E.L."/>
            <person name="Mun J.H."/>
            <person name="Najar F.Z."/>
            <person name="Nicholson C."/>
            <person name="Noirot C."/>
            <person name="O'Bleness M."/>
            <person name="Paule C.R."/>
            <person name="Poulain J."/>
            <person name="Prion F."/>
            <person name="Qin B."/>
            <person name="Qu C."/>
            <person name="Retzel E.F."/>
            <person name="Riddle C."/>
            <person name="Sallet E."/>
            <person name="Samain S."/>
            <person name="Samson N."/>
            <person name="Sanders I."/>
            <person name="Saurat O."/>
            <person name="Scarpelli C."/>
            <person name="Schiex T."/>
            <person name="Segurens B."/>
            <person name="Severin A.J."/>
            <person name="Sherrier D.J."/>
            <person name="Shi R."/>
            <person name="Sims S."/>
            <person name="Singer S.R."/>
            <person name="Sinharoy S."/>
            <person name="Sterck L."/>
            <person name="Viollet A."/>
            <person name="Wang B.B."/>
            <person name="Wang K."/>
            <person name="Wang M."/>
            <person name="Wang X."/>
            <person name="Warfsmann J."/>
            <person name="Weissenbach J."/>
            <person name="White D.D."/>
            <person name="White J.D."/>
            <person name="Wiley G.B."/>
            <person name="Wincker P."/>
            <person name="Xing Y."/>
            <person name="Yang L."/>
            <person name="Yao Z."/>
            <person name="Ying F."/>
            <person name="Zhai J."/>
            <person name="Zhou L."/>
            <person name="Zuber A."/>
            <person name="Denarie J."/>
            <person name="Dixon R.A."/>
            <person name="May G.D."/>
            <person name="Schwartz D.C."/>
            <person name="Rogers J."/>
            <person name="Quetier F."/>
            <person name="Town C.D."/>
            <person name="Roe B.A."/>
        </authorList>
    </citation>
    <scope>NUCLEOTIDE SEQUENCE [LARGE SCALE GENOMIC DNA]</scope>
    <source>
        <strain evidence="9">A17</strain>
        <strain evidence="11">cv. Jemalong A17</strain>
    </source>
</reference>
<dbReference type="InterPro" id="IPR047217">
    <property type="entry name" value="S49_SppA_67K_type_N"/>
</dbReference>
<evidence type="ECO:0000256" key="4">
    <source>
        <dbReference type="ARBA" id="ARBA00022801"/>
    </source>
</evidence>
<dbReference type="OrthoDB" id="45421at2759"/>
<dbReference type="STRING" id="3880.G7ISZ4"/>